<dbReference type="Proteomes" id="UP001596548">
    <property type="component" value="Unassembled WGS sequence"/>
</dbReference>
<keyword evidence="2" id="KW-1185">Reference proteome</keyword>
<protein>
    <submittedName>
        <fullName evidence="1">Uncharacterized protein</fullName>
    </submittedName>
</protein>
<comment type="caution">
    <text evidence="1">The sequence shown here is derived from an EMBL/GenBank/DDBJ whole genome shotgun (WGS) entry which is preliminary data.</text>
</comment>
<proteinExistence type="predicted"/>
<gene>
    <name evidence="1" type="ORF">ACFQS1_37145</name>
</gene>
<organism evidence="1 2">
    <name type="scientific">Paractinoplanes rhizophilus</name>
    <dbReference type="NCBI Taxonomy" id="1416877"/>
    <lineage>
        <taxon>Bacteria</taxon>
        <taxon>Bacillati</taxon>
        <taxon>Actinomycetota</taxon>
        <taxon>Actinomycetes</taxon>
        <taxon>Micromonosporales</taxon>
        <taxon>Micromonosporaceae</taxon>
        <taxon>Paractinoplanes</taxon>
    </lineage>
</organism>
<evidence type="ECO:0000313" key="1">
    <source>
        <dbReference type="EMBL" id="MFC7279622.1"/>
    </source>
</evidence>
<dbReference type="EMBL" id="JBHTBJ010000055">
    <property type="protein sequence ID" value="MFC7279622.1"/>
    <property type="molecule type" value="Genomic_DNA"/>
</dbReference>
<reference evidence="2" key="1">
    <citation type="journal article" date="2019" name="Int. J. Syst. Evol. Microbiol.">
        <title>The Global Catalogue of Microorganisms (GCM) 10K type strain sequencing project: providing services to taxonomists for standard genome sequencing and annotation.</title>
        <authorList>
            <consortium name="The Broad Institute Genomics Platform"/>
            <consortium name="The Broad Institute Genome Sequencing Center for Infectious Disease"/>
            <person name="Wu L."/>
            <person name="Ma J."/>
        </authorList>
    </citation>
    <scope>NUCLEOTIDE SEQUENCE [LARGE SCALE GENOMIC DNA]</scope>
    <source>
        <strain evidence="2">XZYJT-10</strain>
    </source>
</reference>
<name>A0ABW2I4A1_9ACTN</name>
<accession>A0ABW2I4A1</accession>
<evidence type="ECO:0000313" key="2">
    <source>
        <dbReference type="Proteomes" id="UP001596548"/>
    </source>
</evidence>
<sequence length="299" mass="32168">MSTTIQCGAATIEILHAGPNGPVPGQVTVRINGNELTGRPDQLAELGRLLYHELGNVTLPGNTWQILAVGDALTGLAFYGPFPADDPGERAFARIRRLEIDELPYVQADLHSLDELTPIEPDPDLATGAIPPTADITAPGVGTLEAETTYIVIVANGAPASAYAMIGRELVEAYEFHDDGTPDWSTGSICDPNRGDADFYFPATALLRHLTGRDLSNPLTWDHTIRAELDAAFDKFGKARLLAEWSHDADSDGYRSVVWQQNGTVKTVLLVNPGQARAFIDGIQAAVNARALHHRGVTE</sequence>
<dbReference type="RefSeq" id="WP_378977117.1">
    <property type="nucleotide sequence ID" value="NZ_JBHTBJ010000055.1"/>
</dbReference>